<dbReference type="SUPFAM" id="SSF109998">
    <property type="entry name" value="Triger factor/SurA peptide-binding domain-like"/>
    <property type="match status" value="1"/>
</dbReference>
<evidence type="ECO:0000313" key="4">
    <source>
        <dbReference type="Proteomes" id="UP000292346"/>
    </source>
</evidence>
<dbReference type="OrthoDB" id="3212108at2"/>
<name>A0A4R0HIQ4_9ACTN</name>
<evidence type="ECO:0000256" key="2">
    <source>
        <dbReference type="SAM" id="SignalP"/>
    </source>
</evidence>
<dbReference type="RefSeq" id="WP_131334767.1">
    <property type="nucleotide sequence ID" value="NZ_SJJZ01000001.1"/>
</dbReference>
<evidence type="ECO:0000313" key="3">
    <source>
        <dbReference type="EMBL" id="TCC10353.1"/>
    </source>
</evidence>
<accession>A0A4R0HIQ4</accession>
<protein>
    <recommendedName>
        <fullName evidence="5">SurA-like protein</fullName>
    </recommendedName>
</protein>
<feature type="region of interest" description="Disordered" evidence="1">
    <location>
        <begin position="170"/>
        <end position="208"/>
    </location>
</feature>
<dbReference type="PROSITE" id="PS51257">
    <property type="entry name" value="PROKAR_LIPOPROTEIN"/>
    <property type="match status" value="1"/>
</dbReference>
<dbReference type="Proteomes" id="UP000292346">
    <property type="component" value="Unassembled WGS sequence"/>
</dbReference>
<sequence>MSTRLRALGVVVATVLLTGGCAAGTHPGAAAMVGGTEISIGDVDQTSRAVGAALGEAYPDQAALNGMVSNELAAQVRQQKAISVSDAEIADAAKNGVAPSAEAYQKLQADPASRAFLDNLAATLIVTIKLAGGKGIHDADGQQKAQEGLQALNAASKDIKVTVAPRFGQWSDGRLDTSISGSLSKESDQTAAKRKAAEDAAQQQQGQG</sequence>
<feature type="chain" id="PRO_5039167986" description="SurA-like protein" evidence="2">
    <location>
        <begin position="24"/>
        <end position="208"/>
    </location>
</feature>
<organism evidence="3 4">
    <name type="scientific">Kribbella soli</name>
    <dbReference type="NCBI Taxonomy" id="1124743"/>
    <lineage>
        <taxon>Bacteria</taxon>
        <taxon>Bacillati</taxon>
        <taxon>Actinomycetota</taxon>
        <taxon>Actinomycetes</taxon>
        <taxon>Propionibacteriales</taxon>
        <taxon>Kribbellaceae</taxon>
        <taxon>Kribbella</taxon>
    </lineage>
</organism>
<feature type="compositionally biased region" description="Low complexity" evidence="1">
    <location>
        <begin position="199"/>
        <end position="208"/>
    </location>
</feature>
<dbReference type="EMBL" id="SJJZ01000001">
    <property type="protein sequence ID" value="TCC10353.1"/>
    <property type="molecule type" value="Genomic_DNA"/>
</dbReference>
<evidence type="ECO:0008006" key="5">
    <source>
        <dbReference type="Google" id="ProtNLM"/>
    </source>
</evidence>
<keyword evidence="4" id="KW-1185">Reference proteome</keyword>
<evidence type="ECO:0000256" key="1">
    <source>
        <dbReference type="SAM" id="MobiDB-lite"/>
    </source>
</evidence>
<comment type="caution">
    <text evidence="3">The sequence shown here is derived from an EMBL/GenBank/DDBJ whole genome shotgun (WGS) entry which is preliminary data.</text>
</comment>
<feature type="signal peptide" evidence="2">
    <location>
        <begin position="1"/>
        <end position="23"/>
    </location>
</feature>
<proteinExistence type="predicted"/>
<dbReference type="AlphaFoldDB" id="A0A4R0HIQ4"/>
<dbReference type="InterPro" id="IPR027304">
    <property type="entry name" value="Trigger_fact/SurA_dom_sf"/>
</dbReference>
<reference evidence="3 4" key="1">
    <citation type="submission" date="2019-02" db="EMBL/GenBank/DDBJ databases">
        <title>Kribbella capetownensis sp. nov. and Kribbella speibonae sp. nov., isolated from soil.</title>
        <authorList>
            <person name="Curtis S.M."/>
            <person name="Norton I."/>
            <person name="Everest G.J."/>
            <person name="Meyers P.R."/>
        </authorList>
    </citation>
    <scope>NUCLEOTIDE SEQUENCE [LARGE SCALE GENOMIC DNA]</scope>
    <source>
        <strain evidence="3 4">KCTC 29219</strain>
    </source>
</reference>
<gene>
    <name evidence="3" type="ORF">E0H45_03235</name>
</gene>
<keyword evidence="2" id="KW-0732">Signal</keyword>